<evidence type="ECO:0000256" key="5">
    <source>
        <dbReference type="SAM" id="Phobius"/>
    </source>
</evidence>
<reference evidence="7" key="1">
    <citation type="submission" date="2021-01" db="EMBL/GenBank/DDBJ databases">
        <authorList>
            <person name="Corre E."/>
            <person name="Pelletier E."/>
            <person name="Niang G."/>
            <person name="Scheremetjew M."/>
            <person name="Finn R."/>
            <person name="Kale V."/>
            <person name="Holt S."/>
            <person name="Cochrane G."/>
            <person name="Meng A."/>
            <person name="Brown T."/>
            <person name="Cohen L."/>
        </authorList>
    </citation>
    <scope>NUCLEOTIDE SEQUENCE</scope>
</reference>
<feature type="transmembrane region" description="Helical" evidence="5">
    <location>
        <begin position="118"/>
        <end position="150"/>
    </location>
</feature>
<proteinExistence type="predicted"/>
<dbReference type="GO" id="GO:0016020">
    <property type="term" value="C:membrane"/>
    <property type="evidence" value="ECO:0007669"/>
    <property type="project" value="UniProtKB-SubCell"/>
</dbReference>
<evidence type="ECO:0000313" key="7">
    <source>
        <dbReference type="EMBL" id="CAD8843256.1"/>
    </source>
</evidence>
<keyword evidence="4 5" id="KW-0472">Membrane</keyword>
<dbReference type="GO" id="GO:0015179">
    <property type="term" value="F:L-amino acid transmembrane transporter activity"/>
    <property type="evidence" value="ECO:0007669"/>
    <property type="project" value="TreeGrafter"/>
</dbReference>
<protein>
    <recommendedName>
        <fullName evidence="6">Amino acid transporter transmembrane domain-containing protein</fullName>
    </recommendedName>
</protein>
<feature type="transmembrane region" description="Helical" evidence="5">
    <location>
        <begin position="398"/>
        <end position="420"/>
    </location>
</feature>
<keyword evidence="3 5" id="KW-1133">Transmembrane helix</keyword>
<keyword evidence="2 5" id="KW-0812">Transmembrane</keyword>
<feature type="transmembrane region" description="Helical" evidence="5">
    <location>
        <begin position="429"/>
        <end position="448"/>
    </location>
</feature>
<evidence type="ECO:0000256" key="1">
    <source>
        <dbReference type="ARBA" id="ARBA00004141"/>
    </source>
</evidence>
<evidence type="ECO:0000256" key="4">
    <source>
        <dbReference type="ARBA" id="ARBA00023136"/>
    </source>
</evidence>
<name>A0A7S1A5Y2_NOCSC</name>
<dbReference type="Pfam" id="PF01490">
    <property type="entry name" value="Aa_trans"/>
    <property type="match status" value="1"/>
</dbReference>
<evidence type="ECO:0000256" key="2">
    <source>
        <dbReference type="ARBA" id="ARBA00022692"/>
    </source>
</evidence>
<feature type="transmembrane region" description="Helical" evidence="5">
    <location>
        <begin position="372"/>
        <end position="392"/>
    </location>
</feature>
<gene>
    <name evidence="7" type="ORF">NSCI0253_LOCUS17604</name>
</gene>
<dbReference type="AlphaFoldDB" id="A0A7S1A5Y2"/>
<comment type="subcellular location">
    <subcellularLocation>
        <location evidence="1">Membrane</location>
        <topology evidence="1">Multi-pass membrane protein</topology>
    </subcellularLocation>
</comment>
<dbReference type="PANTHER" id="PTHR22950">
    <property type="entry name" value="AMINO ACID TRANSPORTER"/>
    <property type="match status" value="1"/>
</dbReference>
<feature type="transmembrane region" description="Helical" evidence="5">
    <location>
        <begin position="268"/>
        <end position="291"/>
    </location>
</feature>
<organism evidence="7">
    <name type="scientific">Noctiluca scintillans</name>
    <name type="common">Sea sparkle</name>
    <name type="synonym">Red tide dinoflagellate</name>
    <dbReference type="NCBI Taxonomy" id="2966"/>
    <lineage>
        <taxon>Eukaryota</taxon>
        <taxon>Sar</taxon>
        <taxon>Alveolata</taxon>
        <taxon>Dinophyceae</taxon>
        <taxon>Noctilucales</taxon>
        <taxon>Noctilucaceae</taxon>
        <taxon>Noctiluca</taxon>
    </lineage>
</organism>
<accession>A0A7S1A5Y2</accession>
<feature type="domain" description="Amino acid transporter transmembrane" evidence="6">
    <location>
        <begin position="43"/>
        <end position="448"/>
    </location>
</feature>
<evidence type="ECO:0000259" key="6">
    <source>
        <dbReference type="Pfam" id="PF01490"/>
    </source>
</evidence>
<sequence length="463" mass="49455">MAQVTLLSVAQSGFSHSVCAARKERSAMACESEAVHLGDVARPATATEMTMNLITLGLGTGLLTMPWSTAGASIGTTVIVSFVVLLLNMWTCIVIVQASESQQEFDLGFLLGHLPKKVGVVVNVVVNIFVVSSQLLVLLGYALVITNALVSEVPAGSLLHNKVIVCLLSAVVLFLLSLLPQKYLSFSSTATIVANIYVVILLVVFALGYDESQTEAGEKIEGDICFFGLTTGAVAQMSNLMYSITIQACIPPMYFELEHRTVAKFTKCLCIAFSVIFLLFVVVSVSGYLAFGPHVSSDVLDNFPTSSVFGNAGKVAMALSIFGCFPLQITPVVAPVVTLLRRWSQAKGVNAPLLDDPAETVTNTVSERSGRVLLTGAVVVLVTSASLWVPSLSFVNTINGAACAFGYTGLIPAFVGLYLLGEVPFRMKVAFYALLVGTSLFSVLGLFFTNNFVDDLQRRCLLW</sequence>
<dbReference type="InterPro" id="IPR013057">
    <property type="entry name" value="AA_transpt_TM"/>
</dbReference>
<dbReference type="EMBL" id="HBFQ01024869">
    <property type="protein sequence ID" value="CAD8843256.1"/>
    <property type="molecule type" value="Transcribed_RNA"/>
</dbReference>
<evidence type="ECO:0000256" key="3">
    <source>
        <dbReference type="ARBA" id="ARBA00022989"/>
    </source>
</evidence>
<feature type="transmembrane region" description="Helical" evidence="5">
    <location>
        <begin position="162"/>
        <end position="180"/>
    </location>
</feature>
<feature type="transmembrane region" description="Helical" evidence="5">
    <location>
        <begin position="186"/>
        <end position="209"/>
    </location>
</feature>
<feature type="transmembrane region" description="Helical" evidence="5">
    <location>
        <begin position="315"/>
        <end position="340"/>
    </location>
</feature>